<evidence type="ECO:0000313" key="2">
    <source>
        <dbReference type="EMBL" id="OEU08649.1"/>
    </source>
</evidence>
<dbReference type="EMBL" id="KV784379">
    <property type="protein sequence ID" value="OEU08649.1"/>
    <property type="molecule type" value="Genomic_DNA"/>
</dbReference>
<accession>A0A1E7ES17</accession>
<dbReference type="AlphaFoldDB" id="A0A1E7ES17"/>
<organism evidence="2 3">
    <name type="scientific">Fragilariopsis cylindrus CCMP1102</name>
    <dbReference type="NCBI Taxonomy" id="635003"/>
    <lineage>
        <taxon>Eukaryota</taxon>
        <taxon>Sar</taxon>
        <taxon>Stramenopiles</taxon>
        <taxon>Ochrophyta</taxon>
        <taxon>Bacillariophyta</taxon>
        <taxon>Bacillariophyceae</taxon>
        <taxon>Bacillariophycidae</taxon>
        <taxon>Bacillariales</taxon>
        <taxon>Bacillariaceae</taxon>
        <taxon>Fragilariopsis</taxon>
    </lineage>
</organism>
<dbReference type="InterPro" id="IPR001810">
    <property type="entry name" value="F-box_dom"/>
</dbReference>
<dbReference type="Proteomes" id="UP000095751">
    <property type="component" value="Unassembled WGS sequence"/>
</dbReference>
<reference evidence="2 3" key="1">
    <citation type="submission" date="2016-09" db="EMBL/GenBank/DDBJ databases">
        <title>Extensive genetic diversity and differential bi-allelic expression allows diatom success in the polar Southern Ocean.</title>
        <authorList>
            <consortium name="DOE Joint Genome Institute"/>
            <person name="Mock T."/>
            <person name="Otillar R.P."/>
            <person name="Strauss J."/>
            <person name="Dupont C."/>
            <person name="Frickenhaus S."/>
            <person name="Maumus F."/>
            <person name="Mcmullan M."/>
            <person name="Sanges R."/>
            <person name="Schmutz J."/>
            <person name="Toseland A."/>
            <person name="Valas R."/>
            <person name="Veluchamy A."/>
            <person name="Ward B.J."/>
            <person name="Allen A."/>
            <person name="Barry K."/>
            <person name="Falciatore A."/>
            <person name="Ferrante M."/>
            <person name="Fortunato A.E."/>
            <person name="Gloeckner G."/>
            <person name="Gruber A."/>
            <person name="Hipkin R."/>
            <person name="Janech M."/>
            <person name="Kroth P."/>
            <person name="Leese F."/>
            <person name="Lindquist E."/>
            <person name="Lyon B.R."/>
            <person name="Martin J."/>
            <person name="Mayer C."/>
            <person name="Parker M."/>
            <person name="Quesneville H."/>
            <person name="Raymond J."/>
            <person name="Uhlig C."/>
            <person name="Valentin K.U."/>
            <person name="Worden A.Z."/>
            <person name="Armbrust E.V."/>
            <person name="Bowler C."/>
            <person name="Green B."/>
            <person name="Moulton V."/>
            <person name="Van Oosterhout C."/>
            <person name="Grigoriev I."/>
        </authorList>
    </citation>
    <scope>NUCLEOTIDE SEQUENCE [LARGE SCALE GENOMIC DNA]</scope>
    <source>
        <strain evidence="2 3">CCMP1102</strain>
    </source>
</reference>
<name>A0A1E7ES17_9STRA</name>
<dbReference type="SUPFAM" id="SSF56091">
    <property type="entry name" value="DNA ligase/mRNA capping enzyme, catalytic domain"/>
    <property type="match status" value="1"/>
</dbReference>
<dbReference type="OrthoDB" id="200924at2759"/>
<evidence type="ECO:0000259" key="1">
    <source>
        <dbReference type="Pfam" id="PF00646"/>
    </source>
</evidence>
<sequence>MSSHGFGKFRFGDHKDLIAHISASSHLTHDKIHYLENYDYVVGPKAVGERMLLLWLGKTNKHLYLISPAKLHNVGYNSFGYFYDDNEAFLIQNGVELEGDYNGNIDNFLLETEVVTEGTPSYQVVLAFDIVDIPSETYTKYQRHREGCDLFNQYGGRGQRRINDSYIKRHELLREIVEKISTPGLFVRPVVSANKSYNMWKDHWNNLPYKTDGLVFTPVFYNDYHNDSYLIKNSRSVLKWKPSNELTIDVAIGGPQERNQTHTRFLTYIYERDTYSRFIPPQNISDSVQGCHWSLHVDTWSFPVKFLRENGNSENIGIDDDVHDADREDRISIANDRMDESYEWLKSRSCSLESCCCGEELPVANRKIMHCSKCGILGVADAEMDFVCRSECCPDQSMFGGTDINNTMSRCTLMVPNDCVELAKHGIVEVIPRFVGDRGNVELCFKRVRKDLQRANAISVANEIMDLIRRNVSLEEVQFKNSAHNSELNTELFQFKDEEMSLLCATAVFKKQNLHNLVQQQDAHLVDRVFPPLLEGLFLLYLPIHDLVRFRKISKLWKDTIDEVEILPDTKNAYFSQSDEIAQYNEATESYMMKGSSSTMNASALAQYYKFGGSACEVVPNNVDHYRDEYHNDFNDYDRMYDSDY</sequence>
<proteinExistence type="predicted"/>
<dbReference type="Gene3D" id="3.30.470.30">
    <property type="entry name" value="DNA ligase/mRNA capping enzyme"/>
    <property type="match status" value="1"/>
</dbReference>
<gene>
    <name evidence="2" type="ORF">FRACYDRAFT_249545</name>
</gene>
<dbReference type="KEGG" id="fcy:FRACYDRAFT_249545"/>
<evidence type="ECO:0000313" key="3">
    <source>
        <dbReference type="Proteomes" id="UP000095751"/>
    </source>
</evidence>
<dbReference type="InParanoid" id="A0A1E7ES17"/>
<dbReference type="Pfam" id="PF00646">
    <property type="entry name" value="F-box"/>
    <property type="match status" value="1"/>
</dbReference>
<feature type="domain" description="F-box" evidence="1">
    <location>
        <begin position="539"/>
        <end position="566"/>
    </location>
</feature>
<protein>
    <recommendedName>
        <fullName evidence="1">F-box domain-containing protein</fullName>
    </recommendedName>
</protein>
<keyword evidence="3" id="KW-1185">Reference proteome</keyword>